<evidence type="ECO:0000313" key="16">
    <source>
        <dbReference type="Proteomes" id="UP001604336"/>
    </source>
</evidence>
<evidence type="ECO:0000256" key="8">
    <source>
        <dbReference type="ARBA" id="ARBA00022989"/>
    </source>
</evidence>
<dbReference type="EMBL" id="JBFOLK010000008">
    <property type="protein sequence ID" value="KAL2490764.1"/>
    <property type="molecule type" value="Genomic_DNA"/>
</dbReference>
<dbReference type="SUPFAM" id="SSF53756">
    <property type="entry name" value="UDP-Glycosyltransferase/glycogen phosphorylase"/>
    <property type="match status" value="1"/>
</dbReference>
<keyword evidence="12" id="KW-0961">Cell wall biogenesis/degradation</keyword>
<keyword evidence="10" id="KW-0472">Membrane</keyword>
<keyword evidence="16" id="KW-1185">Reference proteome</keyword>
<comment type="caution">
    <text evidence="15">The sequence shown here is derived from an EMBL/GenBank/DDBJ whole genome shotgun (WGS) entry which is preliminary data.</text>
</comment>
<comment type="pathway">
    <text evidence="2">Protein modification; protein glycosylation.</text>
</comment>
<proteinExistence type="inferred from homology"/>
<evidence type="ECO:0000313" key="15">
    <source>
        <dbReference type="EMBL" id="KAL2490764.1"/>
    </source>
</evidence>
<keyword evidence="5 13" id="KW-0808">Transferase</keyword>
<keyword evidence="9 13" id="KW-0333">Golgi apparatus</keyword>
<evidence type="ECO:0000256" key="10">
    <source>
        <dbReference type="ARBA" id="ARBA00023136"/>
    </source>
</evidence>
<dbReference type="InterPro" id="IPR001503">
    <property type="entry name" value="Glyco_trans_10"/>
</dbReference>
<evidence type="ECO:0000256" key="3">
    <source>
        <dbReference type="ARBA" id="ARBA00008919"/>
    </source>
</evidence>
<dbReference type="Pfam" id="PF00852">
    <property type="entry name" value="Glyco_transf_10"/>
    <property type="match status" value="1"/>
</dbReference>
<keyword evidence="8" id="KW-1133">Transmembrane helix</keyword>
<evidence type="ECO:0000256" key="4">
    <source>
        <dbReference type="ARBA" id="ARBA00022676"/>
    </source>
</evidence>
<dbReference type="EC" id="2.4.1.-" evidence="13"/>
<evidence type="ECO:0000256" key="13">
    <source>
        <dbReference type="RuleBase" id="RU003832"/>
    </source>
</evidence>
<protein>
    <recommendedName>
        <fullName evidence="13">Fucosyltransferase</fullName>
        <ecNumber evidence="13">2.4.1.-</ecNumber>
    </recommendedName>
</protein>
<dbReference type="FunFam" id="3.40.50.11660:FF:000005">
    <property type="entry name" value="Glycoprotein 3-alpha-L-fucosyltransferase A"/>
    <property type="match status" value="1"/>
</dbReference>
<keyword evidence="11" id="KW-0325">Glycoprotein</keyword>
<dbReference type="PANTHER" id="PTHR11929">
    <property type="entry name" value="ALPHA- 1,3 -FUCOSYLTRANSFERASE"/>
    <property type="match status" value="1"/>
</dbReference>
<feature type="domain" description="Fucosyltransferase C-terminal" evidence="14">
    <location>
        <begin position="436"/>
        <end position="601"/>
    </location>
</feature>
<dbReference type="Proteomes" id="UP001604336">
    <property type="component" value="Unassembled WGS sequence"/>
</dbReference>
<accession>A0ABD1RUT5</accession>
<evidence type="ECO:0000256" key="2">
    <source>
        <dbReference type="ARBA" id="ARBA00004922"/>
    </source>
</evidence>
<comment type="subcellular location">
    <subcellularLocation>
        <location evidence="1 13">Golgi apparatus</location>
        <location evidence="1 13">Golgi stack membrane</location>
        <topology evidence="1 13">Single-pass type II membrane protein</topology>
    </subcellularLocation>
</comment>
<sequence length="727" mass="82186">MEENFRPAASPAMTEFLANELTRSNSDASSLTTDNSEDILHQSSDNHTTWTNEKHNLYLDHLEVSFVKQLQQSMGLLASCSEENKSEKRLSQKRHGYVDIASDQGYCWQKTNYGRGQPFLHTSADTRDALKNPRVQWCGCVCNNCPPASADLQECLPVTYTLSVPVRILWMKTVKITQTMNTALADNSSRGQVIFLNYSELQILWVPRIRGRIYDPKHHYFDPNVPSTPSFSSNKKRWSNFLPIFVGLVVLGEIAFLCRLDMAKNVHLVNSWADSFYQFTWSAVSLDDEAWSGLGGSGLNDPGSESDDRCEAWLEEEDSVPYSRDFKTEPIFVNGGDEEWKTCAVGCTFGFDSGKKHDAAFGLPQQPGTASVIRSMESAKYYAENSIAMARRWVSTLFRRGYDVVMTTSLSSDVPVGYFSWAEYDIMAPVQPKTESALAAAFISNCGARNFRLQALIALEKANVKIDSYGGCHRNRDGRVDKVETLKRYKFSLAFENSNEEDYVTEKFFQCLVAGSIPVVIGAPNIQDFAPSSGSLLHIRELNDVDSVAKTMKYLAENPSAYNESLRWKFEGPSDSFKALVDMAAVHSSCRLCIYLATKIREKDEKSPEFRKRPCKCTSGSRTTYHIYARERGRFEMESIFLRSDNLTLDALNSAVLLKFKSMEHVPIWKSERPKSIRGGDELKIYRIYPVGMTQRQALYTFSFKGDSDLRNYIESNPCAKFEVIFV</sequence>
<evidence type="ECO:0000256" key="12">
    <source>
        <dbReference type="ARBA" id="ARBA00023316"/>
    </source>
</evidence>
<evidence type="ECO:0000259" key="14">
    <source>
        <dbReference type="Pfam" id="PF00852"/>
    </source>
</evidence>
<name>A0ABD1RUT5_9LAMI</name>
<keyword evidence="6 13" id="KW-0812">Transmembrane</keyword>
<dbReference type="GO" id="GO:0016757">
    <property type="term" value="F:glycosyltransferase activity"/>
    <property type="evidence" value="ECO:0007669"/>
    <property type="project" value="UniProtKB-UniRule"/>
</dbReference>
<evidence type="ECO:0000256" key="11">
    <source>
        <dbReference type="ARBA" id="ARBA00023180"/>
    </source>
</evidence>
<dbReference type="GO" id="GO:0071555">
    <property type="term" value="P:cell wall organization"/>
    <property type="evidence" value="ECO:0007669"/>
    <property type="project" value="UniProtKB-KW"/>
</dbReference>
<dbReference type="AlphaFoldDB" id="A0ABD1RUT5"/>
<dbReference type="InterPro" id="IPR038577">
    <property type="entry name" value="GT10-like_C_sf"/>
</dbReference>
<keyword evidence="4 13" id="KW-0328">Glycosyltransferase</keyword>
<dbReference type="Gene3D" id="3.40.50.11660">
    <property type="entry name" value="Glycosyl transferase family 10, C-terminal domain"/>
    <property type="match status" value="1"/>
</dbReference>
<reference evidence="16" key="1">
    <citation type="submission" date="2024-07" db="EMBL/GenBank/DDBJ databases">
        <title>Two chromosome-level genome assemblies of Korean endemic species Abeliophyllum distichum and Forsythia ovata (Oleaceae).</title>
        <authorList>
            <person name="Jang H."/>
        </authorList>
    </citation>
    <scope>NUCLEOTIDE SEQUENCE [LARGE SCALE GENOMIC DNA]</scope>
</reference>
<dbReference type="PANTHER" id="PTHR11929:SF220">
    <property type="entry name" value="FUCOSYLTRANSFERASE"/>
    <property type="match status" value="1"/>
</dbReference>
<dbReference type="InterPro" id="IPR055270">
    <property type="entry name" value="Glyco_tran_10_C"/>
</dbReference>
<gene>
    <name evidence="15" type="ORF">Adt_26392</name>
</gene>
<evidence type="ECO:0000256" key="6">
    <source>
        <dbReference type="ARBA" id="ARBA00022692"/>
    </source>
</evidence>
<evidence type="ECO:0000256" key="5">
    <source>
        <dbReference type="ARBA" id="ARBA00022679"/>
    </source>
</evidence>
<comment type="similarity">
    <text evidence="3 13">Belongs to the glycosyltransferase 10 family.</text>
</comment>
<evidence type="ECO:0000256" key="9">
    <source>
        <dbReference type="ARBA" id="ARBA00023034"/>
    </source>
</evidence>
<dbReference type="GO" id="GO:0032580">
    <property type="term" value="C:Golgi cisterna membrane"/>
    <property type="evidence" value="ECO:0007669"/>
    <property type="project" value="UniProtKB-SubCell"/>
</dbReference>
<organism evidence="15 16">
    <name type="scientific">Abeliophyllum distichum</name>
    <dbReference type="NCBI Taxonomy" id="126358"/>
    <lineage>
        <taxon>Eukaryota</taxon>
        <taxon>Viridiplantae</taxon>
        <taxon>Streptophyta</taxon>
        <taxon>Embryophyta</taxon>
        <taxon>Tracheophyta</taxon>
        <taxon>Spermatophyta</taxon>
        <taxon>Magnoliopsida</taxon>
        <taxon>eudicotyledons</taxon>
        <taxon>Gunneridae</taxon>
        <taxon>Pentapetalae</taxon>
        <taxon>asterids</taxon>
        <taxon>lamiids</taxon>
        <taxon>Lamiales</taxon>
        <taxon>Oleaceae</taxon>
        <taxon>Forsythieae</taxon>
        <taxon>Abeliophyllum</taxon>
    </lineage>
</organism>
<keyword evidence="7" id="KW-0735">Signal-anchor</keyword>
<evidence type="ECO:0000256" key="1">
    <source>
        <dbReference type="ARBA" id="ARBA00004447"/>
    </source>
</evidence>
<evidence type="ECO:0000256" key="7">
    <source>
        <dbReference type="ARBA" id="ARBA00022968"/>
    </source>
</evidence>